<dbReference type="Gene3D" id="3.80.10.10">
    <property type="entry name" value="Ribonuclease Inhibitor"/>
    <property type="match status" value="1"/>
</dbReference>
<protein>
    <recommendedName>
        <fullName evidence="3">Surface antigen BspA-like</fullName>
    </recommendedName>
</protein>
<evidence type="ECO:0000313" key="1">
    <source>
        <dbReference type="EMBL" id="EAY19311.1"/>
    </source>
</evidence>
<reference evidence="1" key="2">
    <citation type="journal article" date="2007" name="Science">
        <title>Draft genome sequence of the sexually transmitted pathogen Trichomonas vaginalis.</title>
        <authorList>
            <person name="Carlton J.M."/>
            <person name="Hirt R.P."/>
            <person name="Silva J.C."/>
            <person name="Delcher A.L."/>
            <person name="Schatz M."/>
            <person name="Zhao Q."/>
            <person name="Wortman J.R."/>
            <person name="Bidwell S.L."/>
            <person name="Alsmark U.C.M."/>
            <person name="Besteiro S."/>
            <person name="Sicheritz-Ponten T."/>
            <person name="Noel C.J."/>
            <person name="Dacks J.B."/>
            <person name="Foster P.G."/>
            <person name="Simillion C."/>
            <person name="Van de Peer Y."/>
            <person name="Miranda-Saavedra D."/>
            <person name="Barton G.J."/>
            <person name="Westrop G.D."/>
            <person name="Mueller S."/>
            <person name="Dessi D."/>
            <person name="Fiori P.L."/>
            <person name="Ren Q."/>
            <person name="Paulsen I."/>
            <person name="Zhang H."/>
            <person name="Bastida-Corcuera F.D."/>
            <person name="Simoes-Barbosa A."/>
            <person name="Brown M.T."/>
            <person name="Hayes R.D."/>
            <person name="Mukherjee M."/>
            <person name="Okumura C.Y."/>
            <person name="Schneider R."/>
            <person name="Smith A.J."/>
            <person name="Vanacova S."/>
            <person name="Villalvazo M."/>
            <person name="Haas B.J."/>
            <person name="Pertea M."/>
            <person name="Feldblyum T.V."/>
            <person name="Utterback T.R."/>
            <person name="Shu C.L."/>
            <person name="Osoegawa K."/>
            <person name="de Jong P.J."/>
            <person name="Hrdy I."/>
            <person name="Horvathova L."/>
            <person name="Zubacova Z."/>
            <person name="Dolezal P."/>
            <person name="Malik S.B."/>
            <person name="Logsdon J.M. Jr."/>
            <person name="Henze K."/>
            <person name="Gupta A."/>
            <person name="Wang C.C."/>
            <person name="Dunne R.L."/>
            <person name="Upcroft J.A."/>
            <person name="Upcroft P."/>
            <person name="White O."/>
            <person name="Salzberg S.L."/>
            <person name="Tang P."/>
            <person name="Chiu C.-H."/>
            <person name="Lee Y.-S."/>
            <person name="Embley T.M."/>
            <person name="Coombs G.H."/>
            <person name="Mottram J.C."/>
            <person name="Tachezy J."/>
            <person name="Fraser-Liggett C.M."/>
            <person name="Johnson P.J."/>
        </authorList>
    </citation>
    <scope>NUCLEOTIDE SEQUENCE [LARGE SCALE GENOMIC DNA]</scope>
    <source>
        <strain evidence="1">G3</strain>
    </source>
</reference>
<dbReference type="Proteomes" id="UP000001542">
    <property type="component" value="Unassembled WGS sequence"/>
</dbReference>
<proteinExistence type="predicted"/>
<dbReference type="Pfam" id="PF13306">
    <property type="entry name" value="LRR_5"/>
    <property type="match status" value="2"/>
</dbReference>
<organism evidence="1 2">
    <name type="scientific">Trichomonas vaginalis (strain ATCC PRA-98 / G3)</name>
    <dbReference type="NCBI Taxonomy" id="412133"/>
    <lineage>
        <taxon>Eukaryota</taxon>
        <taxon>Metamonada</taxon>
        <taxon>Parabasalia</taxon>
        <taxon>Trichomonadida</taxon>
        <taxon>Trichomonadidae</taxon>
        <taxon>Trichomonas</taxon>
    </lineage>
</organism>
<dbReference type="RefSeq" id="XP_001580297.1">
    <property type="nucleotide sequence ID" value="XM_001580247.1"/>
</dbReference>
<accession>A2DJU7</accession>
<reference evidence="1" key="1">
    <citation type="submission" date="2006-10" db="EMBL/GenBank/DDBJ databases">
        <authorList>
            <person name="Amadeo P."/>
            <person name="Zhao Q."/>
            <person name="Wortman J."/>
            <person name="Fraser-Liggett C."/>
            <person name="Carlton J."/>
        </authorList>
    </citation>
    <scope>NUCLEOTIDE SEQUENCE</scope>
    <source>
        <strain evidence="1">G3</strain>
    </source>
</reference>
<sequence length="253" mass="28212">MLHQYAILCNPNLIEIVSEQSSVCSINSNALLSYDKTLFYTFPAQITGTYYIPNTVKVIGHDAFCYSKLQEIIVPESCTEIAKTPFFYMDNLAFLRIPKSVVKILNNSITECPNLRNLTIEMESIPCLDYQSVEIITLGNETKVIEDNALKTAAKLQSIIIPPSVTKIGVEAFKGLKNLKFVRIYRQPTIGASAFMDTRISCGVDCHSTLVDPLILSGVNIKSFGYCCIASVVQNTELIKSLFKIEFLIFILV</sequence>
<gene>
    <name evidence="1" type="ORF">TVAG_452250</name>
</gene>
<evidence type="ECO:0008006" key="3">
    <source>
        <dbReference type="Google" id="ProtNLM"/>
    </source>
</evidence>
<dbReference type="AlphaFoldDB" id="A2DJU7"/>
<name>A2DJU7_TRIV3</name>
<dbReference type="EMBL" id="DS113209">
    <property type="protein sequence ID" value="EAY19311.1"/>
    <property type="molecule type" value="Genomic_DNA"/>
</dbReference>
<dbReference type="VEuPathDB" id="TrichDB:TVAGG3_0290270"/>
<dbReference type="InterPro" id="IPR032675">
    <property type="entry name" value="LRR_dom_sf"/>
</dbReference>
<dbReference type="VEuPathDB" id="TrichDB:TVAG_452250"/>
<dbReference type="InterPro" id="IPR026906">
    <property type="entry name" value="LRR_5"/>
</dbReference>
<dbReference type="SUPFAM" id="SSF52058">
    <property type="entry name" value="L domain-like"/>
    <property type="match status" value="1"/>
</dbReference>
<evidence type="ECO:0000313" key="2">
    <source>
        <dbReference type="Proteomes" id="UP000001542"/>
    </source>
</evidence>
<dbReference type="InParanoid" id="A2DJU7"/>
<keyword evidence="2" id="KW-1185">Reference proteome</keyword>
<dbReference type="SMR" id="A2DJU7"/>
<dbReference type="KEGG" id="tva:5464836"/>
<dbReference type="STRING" id="5722.A2DJU7"/>